<name>A0ABU7UU44_9CLOT</name>
<accession>A0ABU7UU44</accession>
<dbReference type="EMBL" id="JAZHFS010000033">
    <property type="protein sequence ID" value="MEF2114895.1"/>
    <property type="molecule type" value="Genomic_DNA"/>
</dbReference>
<keyword evidence="2" id="KW-1185">Reference proteome</keyword>
<proteinExistence type="predicted"/>
<evidence type="ECO:0000313" key="1">
    <source>
        <dbReference type="EMBL" id="MEF2114895.1"/>
    </source>
</evidence>
<dbReference type="RefSeq" id="WP_216247900.1">
    <property type="nucleotide sequence ID" value="NZ_JAZHFS010000033.1"/>
</dbReference>
<dbReference type="Proteomes" id="UP001498469">
    <property type="component" value="Unassembled WGS sequence"/>
</dbReference>
<protein>
    <submittedName>
        <fullName evidence="1">Uncharacterized protein</fullName>
    </submittedName>
</protein>
<organism evidence="1 2">
    <name type="scientific">Clostridium frigoriphilum</name>
    <dbReference type="NCBI Taxonomy" id="443253"/>
    <lineage>
        <taxon>Bacteria</taxon>
        <taxon>Bacillati</taxon>
        <taxon>Bacillota</taxon>
        <taxon>Clostridia</taxon>
        <taxon>Eubacteriales</taxon>
        <taxon>Clostridiaceae</taxon>
        <taxon>Clostridium</taxon>
    </lineage>
</organism>
<sequence>MYDIKNISNIKGYDTISKNQKMFNGFLGRFLQSWGMDARENIVPISIKFVKDNSGKYLRFDYEFYGKKEWLHVTSVNNWY</sequence>
<evidence type="ECO:0000313" key="2">
    <source>
        <dbReference type="Proteomes" id="UP001498469"/>
    </source>
</evidence>
<reference evidence="1 2" key="1">
    <citation type="submission" date="2023-11" db="EMBL/GenBank/DDBJ databases">
        <title>Draft genome sequence of a psychrophilic Clostridium strain from permafrost water brine.</title>
        <authorList>
            <person name="Shcherbakova V.A."/>
            <person name="Trubitsyn V.E."/>
            <person name="Zakharyuk A.G."/>
        </authorList>
    </citation>
    <scope>NUCLEOTIDE SEQUENCE [LARGE SCALE GENOMIC DNA]</scope>
    <source>
        <strain evidence="1 2">14F</strain>
    </source>
</reference>
<comment type="caution">
    <text evidence="1">The sequence shown here is derived from an EMBL/GenBank/DDBJ whole genome shotgun (WGS) entry which is preliminary data.</text>
</comment>
<gene>
    <name evidence="1" type="ORF">SJI18_21640</name>
</gene>